<gene>
    <name evidence="2" type="ORF">GCM10023349_34750</name>
</gene>
<keyword evidence="3" id="KW-1185">Reference proteome</keyword>
<proteinExistence type="predicted"/>
<evidence type="ECO:0000313" key="3">
    <source>
        <dbReference type="Proteomes" id="UP001499974"/>
    </source>
</evidence>
<comment type="caution">
    <text evidence="2">The sequence shown here is derived from an EMBL/GenBank/DDBJ whole genome shotgun (WGS) entry which is preliminary data.</text>
</comment>
<reference evidence="3" key="1">
    <citation type="journal article" date="2019" name="Int. J. Syst. Evol. Microbiol.">
        <title>The Global Catalogue of Microorganisms (GCM) 10K type strain sequencing project: providing services to taxonomists for standard genome sequencing and annotation.</title>
        <authorList>
            <consortium name="The Broad Institute Genomics Platform"/>
            <consortium name="The Broad Institute Genome Sequencing Center for Infectious Disease"/>
            <person name="Wu L."/>
            <person name="Ma J."/>
        </authorList>
    </citation>
    <scope>NUCLEOTIDE SEQUENCE [LARGE SCALE GENOMIC DNA]</scope>
    <source>
        <strain evidence="3">JCM 18531</strain>
    </source>
</reference>
<feature type="chain" id="PRO_5047162424" evidence="1">
    <location>
        <begin position="28"/>
        <end position="221"/>
    </location>
</feature>
<feature type="signal peptide" evidence="1">
    <location>
        <begin position="1"/>
        <end position="27"/>
    </location>
</feature>
<protein>
    <submittedName>
        <fullName evidence="2">Uncharacterized protein</fullName>
    </submittedName>
</protein>
<keyword evidence="1" id="KW-0732">Signal</keyword>
<name>A0ABP8XPU5_9ACTN</name>
<dbReference type="EMBL" id="BAABKM010000002">
    <property type="protein sequence ID" value="GAA4712712.1"/>
    <property type="molecule type" value="Genomic_DNA"/>
</dbReference>
<organism evidence="2 3">
    <name type="scientific">Nocardioides conyzicola</name>
    <dbReference type="NCBI Taxonomy" id="1651781"/>
    <lineage>
        <taxon>Bacteria</taxon>
        <taxon>Bacillati</taxon>
        <taxon>Actinomycetota</taxon>
        <taxon>Actinomycetes</taxon>
        <taxon>Propionibacteriales</taxon>
        <taxon>Nocardioidaceae</taxon>
        <taxon>Nocardioides</taxon>
    </lineage>
</organism>
<dbReference type="Proteomes" id="UP001499974">
    <property type="component" value="Unassembled WGS sequence"/>
</dbReference>
<evidence type="ECO:0000313" key="2">
    <source>
        <dbReference type="EMBL" id="GAA4712712.1"/>
    </source>
</evidence>
<sequence>MLGSMTVRALMVIALVVSLAGCGGANVQLPSSGTDQLVIPTPSPDPDDFVRGVDNPWMPLPDGRTWTYQVVGVDGSDEQKVTVAAGPEVDGVPTTARVTTGPDTVTTDWFAQDAAGNVWWFGREGEWTAGTDGAEAGLAMAADPRVGDGYRTAYQRGVVEDVATVLALDGSATVPAGSYDDLVVTRDTSETGSVEQSWARGIGLVEATRPGQTVRLTKVSS</sequence>
<accession>A0ABP8XPU5</accession>
<evidence type="ECO:0000256" key="1">
    <source>
        <dbReference type="SAM" id="SignalP"/>
    </source>
</evidence>